<dbReference type="InterPro" id="IPR001356">
    <property type="entry name" value="HD"/>
</dbReference>
<evidence type="ECO:0000256" key="7">
    <source>
        <dbReference type="ARBA" id="ARBA00023155"/>
    </source>
</evidence>
<evidence type="ECO:0000256" key="12">
    <source>
        <dbReference type="SAM" id="MobiDB-lite"/>
    </source>
</evidence>
<dbReference type="GO" id="GO:0009952">
    <property type="term" value="P:anterior/posterior pattern specification"/>
    <property type="evidence" value="ECO:0007669"/>
    <property type="project" value="TreeGrafter"/>
</dbReference>
<dbReference type="PANTHER" id="PTHR45664">
    <property type="entry name" value="PROTEIN ZERKNUELLT 1-RELATED"/>
    <property type="match status" value="1"/>
</dbReference>
<dbReference type="FunFam" id="1.10.10.60:FF:000504">
    <property type="entry name" value="Transcription factor RFX3"/>
    <property type="match status" value="1"/>
</dbReference>
<dbReference type="GO" id="GO:0000981">
    <property type="term" value="F:DNA-binding transcription factor activity, RNA polymerase II-specific"/>
    <property type="evidence" value="ECO:0007669"/>
    <property type="project" value="InterPro"/>
</dbReference>
<keyword evidence="8" id="KW-0804">Transcription</keyword>
<accession>A0AAY4BE62</accession>
<comment type="function">
    <text evidence="1">Sequence-specific transcription factor which is part of a developmental regulatory system that provides cells with specific positional identities on the anterior-posterior axis.</text>
</comment>
<feature type="compositionally biased region" description="Low complexity" evidence="12">
    <location>
        <begin position="81"/>
        <end position="90"/>
    </location>
</feature>
<name>A0AAY4BE62_9TELE</name>
<dbReference type="InterPro" id="IPR001827">
    <property type="entry name" value="Homeobox_Antennapedia_CS"/>
</dbReference>
<reference evidence="14" key="3">
    <citation type="submission" date="2025-09" db="UniProtKB">
        <authorList>
            <consortium name="Ensembl"/>
        </authorList>
    </citation>
    <scope>IDENTIFICATION</scope>
</reference>
<evidence type="ECO:0000256" key="8">
    <source>
        <dbReference type="ARBA" id="ARBA00023163"/>
    </source>
</evidence>
<dbReference type="PROSITE" id="PS00032">
    <property type="entry name" value="ANTENNAPEDIA"/>
    <property type="match status" value="1"/>
</dbReference>
<dbReference type="GeneTree" id="ENSGT00940000160027"/>
<comment type="subcellular location">
    <subcellularLocation>
        <location evidence="2 10 11">Nucleus</location>
    </subcellularLocation>
</comment>
<sequence length="216" mass="24434">MQKETNFNSVFWEQGREEEEDDLQTPLEAPPLIHHLGNGSTIKNPEPSSSKQIFPWMKEFQQNHNLKPENRNGSSVLDGPRLSSPASRRARTAYSSAQLVELEKEFHFSRYLCRPRRVEMADLLHLSERQIKIWFQNRRMKYKKEQKGTGTRPSPSPGLVYNQPHPTTKPPPGTPEMGVENDKRCFHSNSSYGPHVQDNPANVGGGPSGSGLIHPG</sequence>
<dbReference type="Pfam" id="PF00046">
    <property type="entry name" value="Homeodomain"/>
    <property type="match status" value="1"/>
</dbReference>
<dbReference type="SMART" id="SM00389">
    <property type="entry name" value="HOX"/>
    <property type="match status" value="1"/>
</dbReference>
<dbReference type="GO" id="GO:0048704">
    <property type="term" value="P:embryonic skeletal system morphogenesis"/>
    <property type="evidence" value="ECO:0007669"/>
    <property type="project" value="TreeGrafter"/>
</dbReference>
<reference evidence="14 15" key="1">
    <citation type="submission" date="2020-06" db="EMBL/GenBank/DDBJ databases">
        <authorList>
            <consortium name="Wellcome Sanger Institute Data Sharing"/>
        </authorList>
    </citation>
    <scope>NUCLEOTIDE SEQUENCE [LARGE SCALE GENOMIC DNA]</scope>
</reference>
<dbReference type="AlphaFoldDB" id="A0AAY4BE62"/>
<dbReference type="Proteomes" id="UP000694580">
    <property type="component" value="Chromosome 9"/>
</dbReference>
<dbReference type="PANTHER" id="PTHR45664:SF11">
    <property type="entry name" value="HOMEOBOX PROTEIN HOX-B3"/>
    <property type="match status" value="1"/>
</dbReference>
<protein>
    <recommendedName>
        <fullName evidence="13">Homeobox domain-containing protein</fullName>
    </recommendedName>
</protein>
<proteinExistence type="inferred from homology"/>
<dbReference type="PRINTS" id="PR00024">
    <property type="entry name" value="HOMEOBOX"/>
</dbReference>
<dbReference type="Ensembl" id="ENSDCDT00010020336.1">
    <property type="protein sequence ID" value="ENSDCDP00010019229.1"/>
    <property type="gene ID" value="ENSDCDG00010008709.1"/>
</dbReference>
<feature type="region of interest" description="Disordered" evidence="12">
    <location>
        <begin position="1"/>
        <end position="51"/>
    </location>
</feature>
<feature type="domain" description="Homeobox" evidence="13">
    <location>
        <begin position="85"/>
        <end position="145"/>
    </location>
</feature>
<evidence type="ECO:0000256" key="9">
    <source>
        <dbReference type="ARBA" id="ARBA00023242"/>
    </source>
</evidence>
<feature type="DNA-binding region" description="Homeobox" evidence="10">
    <location>
        <begin position="87"/>
        <end position="146"/>
    </location>
</feature>
<feature type="compositionally biased region" description="Polar residues" evidence="12">
    <location>
        <begin position="38"/>
        <end position="51"/>
    </location>
</feature>
<feature type="compositionally biased region" description="Polar residues" evidence="12">
    <location>
        <begin position="1"/>
        <end position="11"/>
    </location>
</feature>
<reference evidence="14" key="2">
    <citation type="submission" date="2025-08" db="UniProtKB">
        <authorList>
            <consortium name="Ensembl"/>
        </authorList>
    </citation>
    <scope>IDENTIFICATION</scope>
</reference>
<organism evidence="14 15">
    <name type="scientific">Denticeps clupeoides</name>
    <name type="common">denticle herring</name>
    <dbReference type="NCBI Taxonomy" id="299321"/>
    <lineage>
        <taxon>Eukaryota</taxon>
        <taxon>Metazoa</taxon>
        <taxon>Chordata</taxon>
        <taxon>Craniata</taxon>
        <taxon>Vertebrata</taxon>
        <taxon>Euteleostomi</taxon>
        <taxon>Actinopterygii</taxon>
        <taxon>Neopterygii</taxon>
        <taxon>Teleostei</taxon>
        <taxon>Clupei</taxon>
        <taxon>Clupeiformes</taxon>
        <taxon>Denticipitoidei</taxon>
        <taxon>Denticipitidae</taxon>
        <taxon>Denticeps</taxon>
    </lineage>
</organism>
<dbReference type="InterPro" id="IPR017970">
    <property type="entry name" value="Homeobox_CS"/>
</dbReference>
<dbReference type="SUPFAM" id="SSF46689">
    <property type="entry name" value="Homeodomain-like"/>
    <property type="match status" value="1"/>
</dbReference>
<dbReference type="InterPro" id="IPR020479">
    <property type="entry name" value="HD_metazoa"/>
</dbReference>
<evidence type="ECO:0000256" key="5">
    <source>
        <dbReference type="ARBA" id="ARBA00023015"/>
    </source>
</evidence>
<dbReference type="PROSITE" id="PS50071">
    <property type="entry name" value="HOMEOBOX_2"/>
    <property type="match status" value="1"/>
</dbReference>
<evidence type="ECO:0000256" key="3">
    <source>
        <dbReference type="ARBA" id="ARBA00009107"/>
    </source>
</evidence>
<dbReference type="PROSITE" id="PS00027">
    <property type="entry name" value="HOMEOBOX_1"/>
    <property type="match status" value="1"/>
</dbReference>
<evidence type="ECO:0000256" key="10">
    <source>
        <dbReference type="PROSITE-ProRule" id="PRU00108"/>
    </source>
</evidence>
<evidence type="ECO:0000256" key="1">
    <source>
        <dbReference type="ARBA" id="ARBA00003263"/>
    </source>
</evidence>
<evidence type="ECO:0000259" key="13">
    <source>
        <dbReference type="PROSITE" id="PS50071"/>
    </source>
</evidence>
<feature type="region of interest" description="Disordered" evidence="12">
    <location>
        <begin position="65"/>
        <end position="90"/>
    </location>
</feature>
<gene>
    <name evidence="14" type="primary">JPT2</name>
</gene>
<keyword evidence="15" id="KW-1185">Reference proteome</keyword>
<keyword evidence="7 10" id="KW-0371">Homeobox</keyword>
<dbReference type="Gene3D" id="1.10.10.60">
    <property type="entry name" value="Homeodomain-like"/>
    <property type="match status" value="1"/>
</dbReference>
<evidence type="ECO:0000313" key="15">
    <source>
        <dbReference type="Proteomes" id="UP000694580"/>
    </source>
</evidence>
<feature type="region of interest" description="Disordered" evidence="12">
    <location>
        <begin position="144"/>
        <end position="216"/>
    </location>
</feature>
<evidence type="ECO:0000256" key="4">
    <source>
        <dbReference type="ARBA" id="ARBA00022473"/>
    </source>
</evidence>
<evidence type="ECO:0000256" key="6">
    <source>
        <dbReference type="ARBA" id="ARBA00023125"/>
    </source>
</evidence>
<dbReference type="InterPro" id="IPR009057">
    <property type="entry name" value="Homeodomain-like_sf"/>
</dbReference>
<dbReference type="CDD" id="cd00086">
    <property type="entry name" value="homeodomain"/>
    <property type="match status" value="1"/>
</dbReference>
<comment type="similarity">
    <text evidence="3">Belongs to the Antp homeobox family.</text>
</comment>
<keyword evidence="5" id="KW-0805">Transcription regulation</keyword>
<keyword evidence="9 10" id="KW-0539">Nucleus</keyword>
<keyword evidence="6 10" id="KW-0238">DNA-binding</keyword>
<dbReference type="GO" id="GO:0000978">
    <property type="term" value="F:RNA polymerase II cis-regulatory region sequence-specific DNA binding"/>
    <property type="evidence" value="ECO:0007669"/>
    <property type="project" value="TreeGrafter"/>
</dbReference>
<evidence type="ECO:0000256" key="2">
    <source>
        <dbReference type="ARBA" id="ARBA00004123"/>
    </source>
</evidence>
<dbReference type="GO" id="GO:0005634">
    <property type="term" value="C:nucleus"/>
    <property type="evidence" value="ECO:0007669"/>
    <property type="project" value="UniProtKB-SubCell"/>
</dbReference>
<evidence type="ECO:0000256" key="11">
    <source>
        <dbReference type="RuleBase" id="RU000682"/>
    </source>
</evidence>
<feature type="compositionally biased region" description="Polar residues" evidence="12">
    <location>
        <begin position="65"/>
        <end position="75"/>
    </location>
</feature>
<evidence type="ECO:0000313" key="14">
    <source>
        <dbReference type="Ensembl" id="ENSDCDP00010019229.1"/>
    </source>
</evidence>
<keyword evidence="4" id="KW-0217">Developmental protein</keyword>